<dbReference type="EC" id="3.1.1.116" evidence="3"/>
<protein>
    <recommendedName>
        <fullName evidence="7">sn-1-specific diacylglycerol lipase ABHD11</fullName>
        <ecNumber evidence="3">3.1.1.116</ecNumber>
    </recommendedName>
    <alternativeName>
        <fullName evidence="4">Alpha/beta hydrolase domain-containing protein 11</fullName>
    </alternativeName>
</protein>
<evidence type="ECO:0000256" key="2">
    <source>
        <dbReference type="ARBA" id="ARBA00022801"/>
    </source>
</evidence>
<dbReference type="PRINTS" id="PR00412">
    <property type="entry name" value="EPOXHYDRLASE"/>
</dbReference>
<evidence type="ECO:0000256" key="8">
    <source>
        <dbReference type="ARBA" id="ARBA00048283"/>
    </source>
</evidence>
<dbReference type="PANTHER" id="PTHR46118:SF4">
    <property type="entry name" value="PROTEIN ABHD11"/>
    <property type="match status" value="1"/>
</dbReference>
<comment type="catalytic activity">
    <reaction evidence="10">
        <text>1-octadecanoyl-2-(9Z-octadecenoyl)-sn-glycerol + H2O = 2-(9Z-octadecenoyl)-glycerol + octadecanoate + H(+)</text>
        <dbReference type="Rhea" id="RHEA:77103"/>
        <dbReference type="ChEBI" id="CHEBI:15377"/>
        <dbReference type="ChEBI" id="CHEBI:15378"/>
        <dbReference type="ChEBI" id="CHEBI:25629"/>
        <dbReference type="ChEBI" id="CHEBI:73990"/>
        <dbReference type="ChEBI" id="CHEBI:75468"/>
    </reaction>
</comment>
<comment type="catalytic activity">
    <reaction evidence="5">
        <text>a 1,2-diacyl-sn-glycerol + H2O = a 2-acylglycerol + a fatty acid + H(+)</text>
        <dbReference type="Rhea" id="RHEA:33275"/>
        <dbReference type="ChEBI" id="CHEBI:15377"/>
        <dbReference type="ChEBI" id="CHEBI:15378"/>
        <dbReference type="ChEBI" id="CHEBI:17389"/>
        <dbReference type="ChEBI" id="CHEBI:17815"/>
        <dbReference type="ChEBI" id="CHEBI:28868"/>
        <dbReference type="EC" id="3.1.1.116"/>
    </reaction>
</comment>
<dbReference type="GO" id="GO:0005739">
    <property type="term" value="C:mitochondrion"/>
    <property type="evidence" value="ECO:0007669"/>
    <property type="project" value="TreeGrafter"/>
</dbReference>
<reference evidence="13 14" key="1">
    <citation type="journal article" date="2022" name="Nat. Ecol. Evol.">
        <title>A masculinizing supergene underlies an exaggerated male reproductive morph in a spider.</title>
        <authorList>
            <person name="Hendrickx F."/>
            <person name="De Corte Z."/>
            <person name="Sonet G."/>
            <person name="Van Belleghem S.M."/>
            <person name="Kostlbacher S."/>
            <person name="Vangestel C."/>
        </authorList>
    </citation>
    <scope>NUCLEOTIDE SEQUENCE [LARGE SCALE GENOMIC DNA]</scope>
    <source>
        <strain evidence="13">W744_W776</strain>
    </source>
</reference>
<feature type="domain" description="AB hydrolase-1" evidence="12">
    <location>
        <begin position="24"/>
        <end position="267"/>
    </location>
</feature>
<dbReference type="Proteomes" id="UP000827092">
    <property type="component" value="Unassembled WGS sequence"/>
</dbReference>
<dbReference type="Pfam" id="PF00561">
    <property type="entry name" value="Abhydrolase_1"/>
    <property type="match status" value="1"/>
</dbReference>
<evidence type="ECO:0000256" key="3">
    <source>
        <dbReference type="ARBA" id="ARBA00026104"/>
    </source>
</evidence>
<dbReference type="Gene3D" id="3.40.50.1820">
    <property type="entry name" value="alpha/beta hydrolase"/>
    <property type="match status" value="1"/>
</dbReference>
<comment type="catalytic activity">
    <reaction evidence="8">
        <text>1-octadecanoyl-2-(4Z,7Z,10Z,13Z,16Z,19Z-docosahexaenoyl)-sn-glycerol + H2O = 2-(4Z,7Z,10Z,13Z,16Z,19Z-docosahexaenoyl)-glycerol + octadecanoate + H(+)</text>
        <dbReference type="Rhea" id="RHEA:77107"/>
        <dbReference type="ChEBI" id="CHEBI:15377"/>
        <dbReference type="ChEBI" id="CHEBI:15378"/>
        <dbReference type="ChEBI" id="CHEBI:25629"/>
        <dbReference type="ChEBI" id="CHEBI:77129"/>
        <dbReference type="ChEBI" id="CHEBI:186738"/>
    </reaction>
</comment>
<evidence type="ECO:0000313" key="13">
    <source>
        <dbReference type="EMBL" id="KAG8177943.1"/>
    </source>
</evidence>
<comment type="caution">
    <text evidence="13">The sequence shown here is derived from an EMBL/GenBank/DDBJ whole genome shotgun (WGS) entry which is preliminary data.</text>
</comment>
<comment type="similarity">
    <text evidence="1">Belongs to the AB hydrolase superfamily.</text>
</comment>
<dbReference type="PRINTS" id="PR00111">
    <property type="entry name" value="ABHYDROLASE"/>
</dbReference>
<comment type="catalytic activity">
    <reaction evidence="9">
        <text>1,2-didecanoylglycerol + H2O = decanoylglycerol + decanoate + H(+)</text>
        <dbReference type="Rhea" id="RHEA:48596"/>
        <dbReference type="ChEBI" id="CHEBI:11152"/>
        <dbReference type="ChEBI" id="CHEBI:15377"/>
        <dbReference type="ChEBI" id="CHEBI:15378"/>
        <dbReference type="ChEBI" id="CHEBI:27689"/>
        <dbReference type="ChEBI" id="CHEBI:90605"/>
    </reaction>
</comment>
<evidence type="ECO:0000256" key="10">
    <source>
        <dbReference type="ARBA" id="ARBA00048513"/>
    </source>
</evidence>
<proteinExistence type="inferred from homology"/>
<dbReference type="InterPro" id="IPR029058">
    <property type="entry name" value="AB_hydrolase_fold"/>
</dbReference>
<comment type="catalytic activity">
    <reaction evidence="11">
        <text>1-octadecanoyl-2-(5Z,8Z,11Z,14Z-eicosatetraenoyl)-sn-glycerol + H2O = 2-(5Z,8Z,11Z,14Z-eicosatetraenoyl)-glycerol + octadecanoate + H(+)</text>
        <dbReference type="Rhea" id="RHEA:38507"/>
        <dbReference type="ChEBI" id="CHEBI:15377"/>
        <dbReference type="ChEBI" id="CHEBI:15378"/>
        <dbReference type="ChEBI" id="CHEBI:25629"/>
        <dbReference type="ChEBI" id="CHEBI:52392"/>
        <dbReference type="ChEBI" id="CHEBI:75728"/>
    </reaction>
</comment>
<sequence>MKRYTPVPMAFVCVQPETKCKEEPPLIFLHGITGSKLRWKNISQEVANATERKVYVVDARNHGDTEWCDDDFDFDTYANDLLHFMDFIGAPKATLVGHSMGGKIAIRTALTAPERVDKLVIEDMFVKKTTKSMLDAVLRYIEWTKEAVELIPLDAGESTAQKIIEDYLYDKSPGENKTPRPDKPSLIHLKRTSDGRYKHSCNLDVIAKALRNTVGTVNIGEYRGPAAFIYGEKSPYLVRDDEENIITCFPNAEFVKIENAGHEVHGEFPEEFIKALLEFLMK</sequence>
<evidence type="ECO:0000256" key="7">
    <source>
        <dbReference type="ARBA" id="ARBA00044064"/>
    </source>
</evidence>
<accession>A0AAV6U1Y3</accession>
<dbReference type="InterPro" id="IPR000639">
    <property type="entry name" value="Epox_hydrolase-like"/>
</dbReference>
<evidence type="ECO:0000256" key="11">
    <source>
        <dbReference type="ARBA" id="ARBA00048919"/>
    </source>
</evidence>
<evidence type="ECO:0000256" key="4">
    <source>
        <dbReference type="ARBA" id="ARBA00042703"/>
    </source>
</evidence>
<dbReference type="InterPro" id="IPR000073">
    <property type="entry name" value="AB_hydrolase_1"/>
</dbReference>
<dbReference type="SUPFAM" id="SSF53474">
    <property type="entry name" value="alpha/beta-Hydrolases"/>
    <property type="match status" value="1"/>
</dbReference>
<dbReference type="EMBL" id="JAFNEN010000733">
    <property type="protein sequence ID" value="KAG8177944.1"/>
    <property type="molecule type" value="Genomic_DNA"/>
</dbReference>
<organism evidence="13 14">
    <name type="scientific">Oedothorax gibbosus</name>
    <dbReference type="NCBI Taxonomy" id="931172"/>
    <lineage>
        <taxon>Eukaryota</taxon>
        <taxon>Metazoa</taxon>
        <taxon>Ecdysozoa</taxon>
        <taxon>Arthropoda</taxon>
        <taxon>Chelicerata</taxon>
        <taxon>Arachnida</taxon>
        <taxon>Araneae</taxon>
        <taxon>Araneomorphae</taxon>
        <taxon>Entelegynae</taxon>
        <taxon>Araneoidea</taxon>
        <taxon>Linyphiidae</taxon>
        <taxon>Erigoninae</taxon>
        <taxon>Oedothorax</taxon>
    </lineage>
</organism>
<dbReference type="AlphaFoldDB" id="A0AAV6U1Y3"/>
<evidence type="ECO:0000256" key="5">
    <source>
        <dbReference type="ARBA" id="ARBA00043667"/>
    </source>
</evidence>
<evidence type="ECO:0000256" key="9">
    <source>
        <dbReference type="ARBA" id="ARBA00048504"/>
    </source>
</evidence>
<dbReference type="GO" id="GO:0052689">
    <property type="term" value="F:carboxylic ester hydrolase activity"/>
    <property type="evidence" value="ECO:0007669"/>
    <property type="project" value="TreeGrafter"/>
</dbReference>
<comment type="catalytic activity">
    <reaction evidence="6">
        <text>a 1,3-diacyl-sn-glycerol + H2O = a 1-acyl-sn-glycerol + a fatty acid + H(+)</text>
        <dbReference type="Rhea" id="RHEA:38503"/>
        <dbReference type="ChEBI" id="CHEBI:15377"/>
        <dbReference type="ChEBI" id="CHEBI:15378"/>
        <dbReference type="ChEBI" id="CHEBI:28868"/>
        <dbReference type="ChEBI" id="CHEBI:64683"/>
        <dbReference type="ChEBI" id="CHEBI:77272"/>
    </reaction>
</comment>
<evidence type="ECO:0000313" key="14">
    <source>
        <dbReference type="Proteomes" id="UP000827092"/>
    </source>
</evidence>
<gene>
    <name evidence="13" type="ORF">JTE90_011836</name>
</gene>
<dbReference type="PANTHER" id="PTHR46118">
    <property type="entry name" value="PROTEIN ABHD11"/>
    <property type="match status" value="1"/>
</dbReference>
<name>A0AAV6U1Y3_9ARAC</name>
<evidence type="ECO:0000259" key="12">
    <source>
        <dbReference type="Pfam" id="PF00561"/>
    </source>
</evidence>
<evidence type="ECO:0000256" key="6">
    <source>
        <dbReference type="ARBA" id="ARBA00043742"/>
    </source>
</evidence>
<keyword evidence="14" id="KW-1185">Reference proteome</keyword>
<keyword evidence="2" id="KW-0378">Hydrolase</keyword>
<evidence type="ECO:0000256" key="1">
    <source>
        <dbReference type="ARBA" id="ARBA00008645"/>
    </source>
</evidence>
<dbReference type="EMBL" id="JAFNEN010000733">
    <property type="protein sequence ID" value="KAG8177943.1"/>
    <property type="molecule type" value="Genomic_DNA"/>
</dbReference>